<proteinExistence type="predicted"/>
<evidence type="ECO:0000256" key="1">
    <source>
        <dbReference type="SAM" id="SignalP"/>
    </source>
</evidence>
<dbReference type="AlphaFoldDB" id="A0A2U3NVD8"/>
<reference evidence="2 3" key="1">
    <citation type="submission" date="2017-01" db="EMBL/GenBank/DDBJ databases">
        <authorList>
            <consortium name="Urmite Genomes"/>
        </authorList>
    </citation>
    <scope>NUCLEOTIDE SEQUENCE [LARGE SCALE GENOMIC DNA]</scope>
    <source>
        <strain evidence="2 3">AB57</strain>
    </source>
</reference>
<dbReference type="PIRSF" id="PIRSF010611">
    <property type="entry name" value="UCP010611"/>
    <property type="match status" value="1"/>
</dbReference>
<keyword evidence="1" id="KW-0732">Signal</keyword>
<dbReference type="RefSeq" id="WP_077088320.1">
    <property type="nucleotide sequence ID" value="NZ_LT721901.1"/>
</dbReference>
<dbReference type="OrthoDB" id="4563701at2"/>
<gene>
    <name evidence="2" type="ORF">MRAB57_3301</name>
</gene>
<dbReference type="GO" id="GO:0020037">
    <property type="term" value="F:heme binding"/>
    <property type="evidence" value="ECO:0007669"/>
    <property type="project" value="InterPro"/>
</dbReference>
<sequence length="106" mass="10905">MTKLSLAKMAAAVGGAALALTAATGVASADPMDAAINTTCTYPQVMAALNATDPASAARFNSSPMAQNMLNSFLNSGPEQRQQQLQSLPPKYAGIVERVAAVCNNY</sequence>
<dbReference type="Proteomes" id="UP000240988">
    <property type="component" value="Unassembled WGS sequence"/>
</dbReference>
<keyword evidence="3" id="KW-1185">Reference proteome</keyword>
<dbReference type="NCBIfam" id="TIGR04529">
    <property type="entry name" value="MTB_hemophore"/>
    <property type="match status" value="1"/>
</dbReference>
<dbReference type="InterPro" id="IPR016572">
    <property type="entry name" value="UCP010611"/>
</dbReference>
<accession>A0A2U3NVD8</accession>
<protein>
    <submittedName>
        <fullName evidence="2">Low molecular weight T-cell antigen</fullName>
    </submittedName>
</protein>
<name>A0A2U3NVD8_9MYCO</name>
<feature type="chain" id="PRO_5015613662" evidence="1">
    <location>
        <begin position="30"/>
        <end position="106"/>
    </location>
</feature>
<organism evidence="2 3">
    <name type="scientific">Mycobacterium rhizamassiliense</name>
    <dbReference type="NCBI Taxonomy" id="1841860"/>
    <lineage>
        <taxon>Bacteria</taxon>
        <taxon>Bacillati</taxon>
        <taxon>Actinomycetota</taxon>
        <taxon>Actinomycetes</taxon>
        <taxon>Mycobacteriales</taxon>
        <taxon>Mycobacteriaceae</taxon>
        <taxon>Mycobacterium</taxon>
    </lineage>
</organism>
<evidence type="ECO:0000313" key="3">
    <source>
        <dbReference type="Proteomes" id="UP000240988"/>
    </source>
</evidence>
<evidence type="ECO:0000313" key="2">
    <source>
        <dbReference type="EMBL" id="SPM35476.1"/>
    </source>
</evidence>
<dbReference type="EMBL" id="FUFA01000004">
    <property type="protein sequence ID" value="SPM35476.1"/>
    <property type="molecule type" value="Genomic_DNA"/>
</dbReference>
<dbReference type="InterPro" id="IPR032407">
    <property type="entry name" value="MHB"/>
</dbReference>
<feature type="signal peptide" evidence="1">
    <location>
        <begin position="1"/>
        <end position="29"/>
    </location>
</feature>